<evidence type="ECO:0000256" key="1">
    <source>
        <dbReference type="ARBA" id="ARBA00022475"/>
    </source>
</evidence>
<sequence length="188" mass="20817">MINIQLLFIVLAVSFDSFMIGLSFGMKKINVPIRAYIVIFLLSCTVVFTAMKMGDLFGLFLPEKWTDVIGSFIFISLGLLLLRSNHRSTSEATFDKDQSKHISLKEAFFLGMFLTMDAFGAGFGAAFLAFPPIFLASMIAFATVLLLFGGITLGKFSTKNKTIASLSYMPPFLLMSIGLYHLLTTLFE</sequence>
<dbReference type="PANTHER" id="PTHR35529:SF2">
    <property type="entry name" value="SPORULATION PROTEIN YTAF-RELATED"/>
    <property type="match status" value="1"/>
</dbReference>
<keyword evidence="3 5" id="KW-1133">Transmembrane helix</keyword>
<reference evidence="6" key="2">
    <citation type="submission" date="2021-04" db="EMBL/GenBank/DDBJ databases">
        <authorList>
            <person name="Gilroy R."/>
        </authorList>
    </citation>
    <scope>NUCLEOTIDE SEQUENCE</scope>
    <source>
        <strain evidence="6">CHK169-2315</strain>
    </source>
</reference>
<evidence type="ECO:0000313" key="7">
    <source>
        <dbReference type="Proteomes" id="UP000823937"/>
    </source>
</evidence>
<keyword evidence="4 5" id="KW-0472">Membrane</keyword>
<keyword evidence="2 5" id="KW-0812">Transmembrane</keyword>
<name>A0A9D1TJ16_9BACI</name>
<evidence type="ECO:0000313" key="6">
    <source>
        <dbReference type="EMBL" id="HIV74004.1"/>
    </source>
</evidence>
<dbReference type="EMBL" id="DXHX01000040">
    <property type="protein sequence ID" value="HIV74004.1"/>
    <property type="molecule type" value="Genomic_DNA"/>
</dbReference>
<keyword evidence="1" id="KW-1003">Cell membrane</keyword>
<organism evidence="6 7">
    <name type="scientific">Candidatus Pseudogracilibacillus intestinigallinarum</name>
    <dbReference type="NCBI Taxonomy" id="2838742"/>
    <lineage>
        <taxon>Bacteria</taxon>
        <taxon>Bacillati</taxon>
        <taxon>Bacillota</taxon>
        <taxon>Bacilli</taxon>
        <taxon>Bacillales</taxon>
        <taxon>Bacillaceae</taxon>
        <taxon>Pseudogracilibacillus</taxon>
    </lineage>
</organism>
<feature type="transmembrane region" description="Helical" evidence="5">
    <location>
        <begin position="166"/>
        <end position="183"/>
    </location>
</feature>
<feature type="transmembrane region" description="Helical" evidence="5">
    <location>
        <begin position="133"/>
        <end position="154"/>
    </location>
</feature>
<proteinExistence type="predicted"/>
<dbReference type="Proteomes" id="UP000823937">
    <property type="component" value="Unassembled WGS sequence"/>
</dbReference>
<accession>A0A9D1TJ16</accession>
<dbReference type="Pfam" id="PF02659">
    <property type="entry name" value="Mntp"/>
    <property type="match status" value="1"/>
</dbReference>
<evidence type="ECO:0000256" key="3">
    <source>
        <dbReference type="ARBA" id="ARBA00022989"/>
    </source>
</evidence>
<evidence type="ECO:0000256" key="2">
    <source>
        <dbReference type="ARBA" id="ARBA00022692"/>
    </source>
</evidence>
<feature type="transmembrane region" description="Helical" evidence="5">
    <location>
        <begin position="33"/>
        <end position="53"/>
    </location>
</feature>
<feature type="transmembrane region" description="Helical" evidence="5">
    <location>
        <begin position="107"/>
        <end position="127"/>
    </location>
</feature>
<reference evidence="6" key="1">
    <citation type="journal article" date="2021" name="PeerJ">
        <title>Extensive microbial diversity within the chicken gut microbiome revealed by metagenomics and culture.</title>
        <authorList>
            <person name="Gilroy R."/>
            <person name="Ravi A."/>
            <person name="Getino M."/>
            <person name="Pursley I."/>
            <person name="Horton D.L."/>
            <person name="Alikhan N.F."/>
            <person name="Baker D."/>
            <person name="Gharbi K."/>
            <person name="Hall N."/>
            <person name="Watson M."/>
            <person name="Adriaenssens E.M."/>
            <person name="Foster-Nyarko E."/>
            <person name="Jarju S."/>
            <person name="Secka A."/>
            <person name="Antonio M."/>
            <person name="Oren A."/>
            <person name="Chaudhuri R.R."/>
            <person name="La Ragione R."/>
            <person name="Hildebrand F."/>
            <person name="Pallen M.J."/>
        </authorList>
    </citation>
    <scope>NUCLEOTIDE SEQUENCE</scope>
    <source>
        <strain evidence="6">CHK169-2315</strain>
    </source>
</reference>
<dbReference type="AlphaFoldDB" id="A0A9D1TJ16"/>
<protein>
    <submittedName>
        <fullName evidence="6">Manganese efflux pump</fullName>
    </submittedName>
</protein>
<evidence type="ECO:0000256" key="4">
    <source>
        <dbReference type="ARBA" id="ARBA00023136"/>
    </source>
</evidence>
<dbReference type="InterPro" id="IPR003810">
    <property type="entry name" value="Mntp/YtaF"/>
</dbReference>
<evidence type="ECO:0000256" key="5">
    <source>
        <dbReference type="SAM" id="Phobius"/>
    </source>
</evidence>
<comment type="caution">
    <text evidence="6">The sequence shown here is derived from an EMBL/GenBank/DDBJ whole genome shotgun (WGS) entry which is preliminary data.</text>
</comment>
<dbReference type="PANTHER" id="PTHR35529">
    <property type="entry name" value="MANGANESE EFFLUX PUMP MNTP-RELATED"/>
    <property type="match status" value="1"/>
</dbReference>
<feature type="transmembrane region" description="Helical" evidence="5">
    <location>
        <begin position="6"/>
        <end position="26"/>
    </location>
</feature>
<feature type="transmembrane region" description="Helical" evidence="5">
    <location>
        <begin position="65"/>
        <end position="82"/>
    </location>
</feature>
<gene>
    <name evidence="6" type="ORF">H9895_02865</name>
</gene>